<feature type="compositionally biased region" description="Basic residues" evidence="1">
    <location>
        <begin position="122"/>
        <end position="138"/>
    </location>
</feature>
<gene>
    <name evidence="3" type="ORF">PVAP13_6KG242206</name>
</gene>
<evidence type="ECO:0000313" key="3">
    <source>
        <dbReference type="EMBL" id="KAG2583789.1"/>
    </source>
</evidence>
<protein>
    <submittedName>
        <fullName evidence="3">Uncharacterized protein</fullName>
    </submittedName>
</protein>
<dbReference type="EMBL" id="CM029047">
    <property type="protein sequence ID" value="KAG2583789.1"/>
    <property type="molecule type" value="Genomic_DNA"/>
</dbReference>
<evidence type="ECO:0000256" key="2">
    <source>
        <dbReference type="SAM" id="SignalP"/>
    </source>
</evidence>
<dbReference type="AlphaFoldDB" id="A0A8T0RGC3"/>
<name>A0A8T0RGC3_PANVG</name>
<feature type="region of interest" description="Disordered" evidence="1">
    <location>
        <begin position="171"/>
        <end position="196"/>
    </location>
</feature>
<accession>A0A8T0RGC3</accession>
<evidence type="ECO:0000256" key="1">
    <source>
        <dbReference type="SAM" id="MobiDB-lite"/>
    </source>
</evidence>
<feature type="compositionally biased region" description="Basic residues" evidence="1">
    <location>
        <begin position="39"/>
        <end position="54"/>
    </location>
</feature>
<comment type="caution">
    <text evidence="3">The sequence shown here is derived from an EMBL/GenBank/DDBJ whole genome shotgun (WGS) entry which is preliminary data.</text>
</comment>
<sequence>MSILPFLFFLTLFFIFSSTHPYLLATRAFCKPPSDPPAGRRRAFRPALHPRPRRPPPAPPPPTGHRRELRPATGPPPFRRPAPPPLRRRLHPRLQFLPSAPPPTGPCGELRPAPSAAGPPPFRRRAARPPPLCRRRARTSSSYVRASDDRPRDELAPAALLVCALTEGRPVKRCSGAPRSRVKPRFRDSSNTKVLQ</sequence>
<evidence type="ECO:0000313" key="4">
    <source>
        <dbReference type="Proteomes" id="UP000823388"/>
    </source>
</evidence>
<feature type="compositionally biased region" description="Pro residues" evidence="1">
    <location>
        <begin position="73"/>
        <end position="85"/>
    </location>
</feature>
<feature type="signal peptide" evidence="2">
    <location>
        <begin position="1"/>
        <end position="19"/>
    </location>
</feature>
<dbReference type="Proteomes" id="UP000823388">
    <property type="component" value="Chromosome 6K"/>
</dbReference>
<keyword evidence="2" id="KW-0732">Signal</keyword>
<proteinExistence type="predicted"/>
<organism evidence="3 4">
    <name type="scientific">Panicum virgatum</name>
    <name type="common">Blackwell switchgrass</name>
    <dbReference type="NCBI Taxonomy" id="38727"/>
    <lineage>
        <taxon>Eukaryota</taxon>
        <taxon>Viridiplantae</taxon>
        <taxon>Streptophyta</taxon>
        <taxon>Embryophyta</taxon>
        <taxon>Tracheophyta</taxon>
        <taxon>Spermatophyta</taxon>
        <taxon>Magnoliopsida</taxon>
        <taxon>Liliopsida</taxon>
        <taxon>Poales</taxon>
        <taxon>Poaceae</taxon>
        <taxon>PACMAD clade</taxon>
        <taxon>Panicoideae</taxon>
        <taxon>Panicodae</taxon>
        <taxon>Paniceae</taxon>
        <taxon>Panicinae</taxon>
        <taxon>Panicum</taxon>
        <taxon>Panicum sect. Hiantes</taxon>
    </lineage>
</organism>
<reference evidence="3" key="1">
    <citation type="submission" date="2020-05" db="EMBL/GenBank/DDBJ databases">
        <title>WGS assembly of Panicum virgatum.</title>
        <authorList>
            <person name="Lovell J.T."/>
            <person name="Jenkins J."/>
            <person name="Shu S."/>
            <person name="Juenger T.E."/>
            <person name="Schmutz J."/>
        </authorList>
    </citation>
    <scope>NUCLEOTIDE SEQUENCE</scope>
    <source>
        <strain evidence="3">AP13</strain>
    </source>
</reference>
<feature type="region of interest" description="Disordered" evidence="1">
    <location>
        <begin position="30"/>
        <end position="155"/>
    </location>
</feature>
<keyword evidence="4" id="KW-1185">Reference proteome</keyword>
<feature type="chain" id="PRO_5035880047" evidence="2">
    <location>
        <begin position="20"/>
        <end position="196"/>
    </location>
</feature>
<feature type="compositionally biased region" description="Basic and acidic residues" evidence="1">
    <location>
        <begin position="146"/>
        <end position="155"/>
    </location>
</feature>